<feature type="transmembrane region" description="Helical" evidence="1">
    <location>
        <begin position="12"/>
        <end position="32"/>
    </location>
</feature>
<proteinExistence type="predicted"/>
<evidence type="ECO:0000256" key="1">
    <source>
        <dbReference type="SAM" id="Phobius"/>
    </source>
</evidence>
<reference evidence="2" key="1">
    <citation type="submission" date="2021-05" db="EMBL/GenBank/DDBJ databases">
        <authorList>
            <person name="Alioto T."/>
            <person name="Alioto T."/>
            <person name="Gomez Garrido J."/>
        </authorList>
    </citation>
    <scope>NUCLEOTIDE SEQUENCE</scope>
</reference>
<organism evidence="2">
    <name type="scientific">Cacopsylla melanoneura</name>
    <dbReference type="NCBI Taxonomy" id="428564"/>
    <lineage>
        <taxon>Eukaryota</taxon>
        <taxon>Metazoa</taxon>
        <taxon>Ecdysozoa</taxon>
        <taxon>Arthropoda</taxon>
        <taxon>Hexapoda</taxon>
        <taxon>Insecta</taxon>
        <taxon>Pterygota</taxon>
        <taxon>Neoptera</taxon>
        <taxon>Paraneoptera</taxon>
        <taxon>Hemiptera</taxon>
        <taxon>Sternorrhyncha</taxon>
        <taxon>Psylloidea</taxon>
        <taxon>Psyllidae</taxon>
        <taxon>Psyllinae</taxon>
        <taxon>Cacopsylla</taxon>
    </lineage>
</organism>
<protein>
    <submittedName>
        <fullName evidence="2">Uncharacterized protein</fullName>
    </submittedName>
</protein>
<name>A0A8D8UGA7_9HEMI</name>
<keyword evidence="1" id="KW-0812">Transmembrane</keyword>
<dbReference type="EMBL" id="HBUF01341703">
    <property type="protein sequence ID" value="CAG6704504.1"/>
    <property type="molecule type" value="Transcribed_RNA"/>
</dbReference>
<dbReference type="AlphaFoldDB" id="A0A8D8UGA7"/>
<sequence>MLSSLMRLRNYLPFFGWISLFIYYLWDFFFVGNYTTCPKIWRFSDGKISDHFRLLAFTRKEKIRPKVKGGGKKLVPQLVICFDSKFKILFTHSILLFALPFAWSVLTPA</sequence>
<keyword evidence="1" id="KW-0472">Membrane</keyword>
<keyword evidence="1" id="KW-1133">Transmembrane helix</keyword>
<feature type="transmembrane region" description="Helical" evidence="1">
    <location>
        <begin position="88"/>
        <end position="106"/>
    </location>
</feature>
<evidence type="ECO:0000313" key="2">
    <source>
        <dbReference type="EMBL" id="CAG6704504.1"/>
    </source>
</evidence>
<accession>A0A8D8UGA7</accession>